<sequence length="223" mass="24106">MIVAEAKPLEEILETLQGMSKVLVVGCGGCVSVCLAGGEKEVGILASTLRMKRELMGDSLETVEETLTRQCDPEYVQQLAKKLEGIDCILSLACGVGVQFLVEQFPQTWVVPALNTKFAGATMEHGLWEERCGLCGECVLARTGGVCPVIRCAKSLLNGPCGGSQNGKCEVKPNECAWQLIYNRMSELGRLELLLDVAGAKDWSKSRDGGPRKMVREDVKIDG</sequence>
<dbReference type="Pfam" id="PF12225">
    <property type="entry name" value="DUF5981"/>
    <property type="match status" value="1"/>
</dbReference>
<feature type="domain" description="Methylene-tetrahydrofolate reductase C-terminal-like" evidence="1">
    <location>
        <begin position="112"/>
        <end position="204"/>
    </location>
</feature>
<accession>G7W6Z6</accession>
<proteinExistence type="predicted"/>
<dbReference type="EMBL" id="CP003108">
    <property type="protein sequence ID" value="AET69853.1"/>
    <property type="molecule type" value="Genomic_DNA"/>
</dbReference>
<dbReference type="RefSeq" id="WP_014186660.1">
    <property type="nucleotide sequence ID" value="NC_016584.1"/>
</dbReference>
<keyword evidence="3" id="KW-1185">Reference proteome</keyword>
<organism evidence="2 3">
    <name type="scientific">Desulfosporosinus orientis (strain ATCC 19365 / DSM 765 / NCIMB 8382 / VKM B-1628 / Singapore I)</name>
    <name type="common">Desulfotomaculum orientis</name>
    <dbReference type="NCBI Taxonomy" id="768706"/>
    <lineage>
        <taxon>Bacteria</taxon>
        <taxon>Bacillati</taxon>
        <taxon>Bacillota</taxon>
        <taxon>Clostridia</taxon>
        <taxon>Eubacteriales</taxon>
        <taxon>Desulfitobacteriaceae</taxon>
        <taxon>Desulfosporosinus</taxon>
    </lineage>
</organism>
<evidence type="ECO:0000259" key="1">
    <source>
        <dbReference type="Pfam" id="PF12225"/>
    </source>
</evidence>
<gene>
    <name evidence="2" type="ordered locus">Desor_4437</name>
</gene>
<dbReference type="STRING" id="768706.Desor_4437"/>
<dbReference type="eggNOG" id="COG4656">
    <property type="taxonomic scope" value="Bacteria"/>
</dbReference>
<dbReference type="Proteomes" id="UP000006346">
    <property type="component" value="Chromosome"/>
</dbReference>
<reference evidence="3" key="1">
    <citation type="submission" date="2011-11" db="EMBL/GenBank/DDBJ databases">
        <title>Complete sequence of Desulfosporosinus orientis DSM 765.</title>
        <authorList>
            <person name="Lucas S."/>
            <person name="Han J."/>
            <person name="Lapidus A."/>
            <person name="Cheng J.-F."/>
            <person name="Goodwin L."/>
            <person name="Pitluck S."/>
            <person name="Peters L."/>
            <person name="Ovchinnikova G."/>
            <person name="Teshima H."/>
            <person name="Detter J.C."/>
            <person name="Han C."/>
            <person name="Tapia R."/>
            <person name="Land M."/>
            <person name="Hauser L."/>
            <person name="Kyrpides N."/>
            <person name="Ivanova N."/>
            <person name="Pagani I."/>
            <person name="Pester M."/>
            <person name="Spring S."/>
            <person name="Ollivier B."/>
            <person name="Rattei T."/>
            <person name="Klenk H.-P."/>
            <person name="Wagner M."/>
            <person name="Loy A."/>
            <person name="Woyke T."/>
        </authorList>
    </citation>
    <scope>NUCLEOTIDE SEQUENCE [LARGE SCALE GENOMIC DNA]</scope>
    <source>
        <strain evidence="3">ATCC 19365 / DSM 765 / NCIMB 8382 / VKM B-1628</strain>
    </source>
</reference>
<dbReference type="AlphaFoldDB" id="G7W6Z6"/>
<dbReference type="OrthoDB" id="9803687at2"/>
<reference evidence="2 3" key="2">
    <citation type="journal article" date="2012" name="J. Bacteriol.">
        <title>Complete genome sequences of Desulfosporosinus orientis DSM765T, Desulfosporosinus youngiae DSM17734T, Desulfosporosinus meridiei DSM13257T, and Desulfosporosinus acidiphilus DSM22704T.</title>
        <authorList>
            <person name="Pester M."/>
            <person name="Brambilla E."/>
            <person name="Alazard D."/>
            <person name="Rattei T."/>
            <person name="Weinmaier T."/>
            <person name="Han J."/>
            <person name="Lucas S."/>
            <person name="Lapidus A."/>
            <person name="Cheng J.F."/>
            <person name="Goodwin L."/>
            <person name="Pitluck S."/>
            <person name="Peters L."/>
            <person name="Ovchinnikova G."/>
            <person name="Teshima H."/>
            <person name="Detter J.C."/>
            <person name="Han C.S."/>
            <person name="Tapia R."/>
            <person name="Land M.L."/>
            <person name="Hauser L."/>
            <person name="Kyrpides N.C."/>
            <person name="Ivanova N.N."/>
            <person name="Pagani I."/>
            <person name="Huntmann M."/>
            <person name="Wei C.L."/>
            <person name="Davenport K.W."/>
            <person name="Daligault H."/>
            <person name="Chain P.S."/>
            <person name="Chen A."/>
            <person name="Mavromatis K."/>
            <person name="Markowitz V."/>
            <person name="Szeto E."/>
            <person name="Mikhailova N."/>
            <person name="Pati A."/>
            <person name="Wagner M."/>
            <person name="Woyke T."/>
            <person name="Ollivier B."/>
            <person name="Klenk H.P."/>
            <person name="Spring S."/>
            <person name="Loy A."/>
        </authorList>
    </citation>
    <scope>NUCLEOTIDE SEQUENCE [LARGE SCALE GENOMIC DNA]</scope>
    <source>
        <strain evidence="3">ATCC 19365 / DSM 765 / NCIMB 8382 / VKM B-1628</strain>
    </source>
</reference>
<dbReference type="PANTHER" id="PTHR38755">
    <property type="entry name" value="5,10-METHYLENETETRAHYDROFOLATE REDUCTASE"/>
    <property type="match status" value="1"/>
</dbReference>
<evidence type="ECO:0000313" key="3">
    <source>
        <dbReference type="Proteomes" id="UP000006346"/>
    </source>
</evidence>
<dbReference type="InterPro" id="IPR022026">
    <property type="entry name" value="DUF5981"/>
</dbReference>
<dbReference type="PATRIC" id="fig|768706.3.peg.4510"/>
<name>G7W6Z6_DESOD</name>
<dbReference type="PANTHER" id="PTHR38755:SF1">
    <property type="entry name" value="METHYLENE-TETRAHYDROFOLATE REDUCTASE C-TERMINAL DOMAIN-CONTAINING PROTEIN"/>
    <property type="match status" value="1"/>
</dbReference>
<protein>
    <submittedName>
        <fullName evidence="2">Saccharopine dehydrogenase-like oxidoreductase</fullName>
    </submittedName>
</protein>
<dbReference type="HOGENOM" id="CLU_107569_0_0_9"/>
<evidence type="ECO:0000313" key="2">
    <source>
        <dbReference type="EMBL" id="AET69853.1"/>
    </source>
</evidence>
<dbReference type="KEGG" id="dor:Desor_4437"/>